<dbReference type="Proteomes" id="UP000236178">
    <property type="component" value="Unassembled WGS sequence"/>
</dbReference>
<dbReference type="RefSeq" id="WP_103552680.1">
    <property type="nucleotide sequence ID" value="NZ_JBHJSK010000003.1"/>
</dbReference>
<evidence type="ECO:0000313" key="2">
    <source>
        <dbReference type="EMBL" id="PKT69415.1"/>
    </source>
</evidence>
<feature type="region of interest" description="Disordered" evidence="1">
    <location>
        <begin position="32"/>
        <end position="63"/>
    </location>
</feature>
<evidence type="ECO:0000256" key="1">
    <source>
        <dbReference type="SAM" id="MobiDB-lite"/>
    </source>
</evidence>
<reference evidence="2 3" key="1">
    <citation type="submission" date="2017-12" db="EMBL/GenBank/DDBJ databases">
        <title>Streptomyces populusis sp. nov., a novel endophytic actinobacterium isolated from stems of Populus adenopoda Maxim.</title>
        <authorList>
            <person name="Wang Z."/>
        </authorList>
    </citation>
    <scope>NUCLEOTIDE SEQUENCE [LARGE SCALE GENOMIC DNA]</scope>
    <source>
        <strain evidence="2 3">A249</strain>
    </source>
</reference>
<feature type="compositionally biased region" description="Low complexity" evidence="1">
    <location>
        <begin position="32"/>
        <end position="50"/>
    </location>
</feature>
<feature type="region of interest" description="Disordered" evidence="1">
    <location>
        <begin position="147"/>
        <end position="168"/>
    </location>
</feature>
<dbReference type="OrthoDB" id="3483234at2"/>
<proteinExistence type="predicted"/>
<evidence type="ECO:0000313" key="3">
    <source>
        <dbReference type="Proteomes" id="UP000236178"/>
    </source>
</evidence>
<dbReference type="EMBL" id="PJOS01000075">
    <property type="protein sequence ID" value="PKT69415.1"/>
    <property type="molecule type" value="Genomic_DNA"/>
</dbReference>
<sequence>MTTATFPSRHARTAAATAGLAAALVLTGCSSGSDDSGDPSASPSASATDGAGTGGGSGATSAAGGKLQGSWLTTAGGKAVVLMVNGKQAGLFATGGTVCSGTSSDEAGMQMIRLVCTDGSKKRAVGMVDSVSGTTLKITWEGGLGKETYTKSEGGKLPTGLPTASLGS</sequence>
<name>A0A2I0SHL3_9ACTN</name>
<protein>
    <submittedName>
        <fullName evidence="2">Uncharacterized protein</fullName>
    </submittedName>
</protein>
<accession>A0A2I0SHL3</accession>
<comment type="caution">
    <text evidence="2">The sequence shown here is derived from an EMBL/GenBank/DDBJ whole genome shotgun (WGS) entry which is preliminary data.</text>
</comment>
<dbReference type="AlphaFoldDB" id="A0A2I0SHL3"/>
<keyword evidence="3" id="KW-1185">Reference proteome</keyword>
<organism evidence="2 3">
    <name type="scientific">Streptomyces populi</name>
    <dbReference type="NCBI Taxonomy" id="2058924"/>
    <lineage>
        <taxon>Bacteria</taxon>
        <taxon>Bacillati</taxon>
        <taxon>Actinomycetota</taxon>
        <taxon>Actinomycetes</taxon>
        <taxon>Kitasatosporales</taxon>
        <taxon>Streptomycetaceae</taxon>
        <taxon>Streptomyces</taxon>
    </lineage>
</organism>
<gene>
    <name evidence="2" type="ORF">CW362_29605</name>
</gene>